<dbReference type="PANTHER" id="PTHR32071">
    <property type="entry name" value="TRANSCRIPTIONAL REGULATORY PROTEIN"/>
    <property type="match status" value="1"/>
</dbReference>
<evidence type="ECO:0000256" key="4">
    <source>
        <dbReference type="ARBA" id="ARBA00023163"/>
    </source>
</evidence>
<evidence type="ECO:0000256" key="2">
    <source>
        <dbReference type="ARBA" id="ARBA00022840"/>
    </source>
</evidence>
<sequence length="628" mass="65050">MDTGDTRRDIIAQAHRRCADMGLHHDGPPARAALPEAGLARLMERNGAWCRLAAPLMEALYAQIAESRHMVVLTDADGVVLHALGDPAWLGSAAPEAMRPGTAWSEASMGANAIGTALASKAPVQVHGEEHFLRAHRSLSSAAAPIFDAEGQVIGALDVAGAQCAGGHPHTMALVRMTAQEIENRLFAQACGNAAMVQFHACAELVGTAAGGCAAFSPGGRVLYVNRGGVSQCGMPLPRLRAHTLVSLLGLDPAALAPGAADGPLALVLPDGRRLHGRVVRRSGAWPGGEGGQAGGGTGGAGRSAPAGARPAGGLRALDTGDRQLAQAIAAVGKVLGRGIPIMILGETGTGKEWLAQAIHHDGQRAAGPLVVVNCAAIPESLIESELFGYEDGAFTGARKKGAVGRIAQAHGGTLFLDEIGDMPPGLQARLLRVLQERSVTPLGGGRAVPVDIDLVCATHRSLRGLIAEGGFREDLYYRLNGLVVKLPPLRERGDLRAVVARVLAGLPGGGRCAVSDEVMRLFESHRWPGNLRQLHSVLRTAVALSGADEACEPEISLCHLPSDFLEEDAPRGPAPGPHCAGSLETEALEVIRRALERCGGNVSAAAKALGISRNTIYRKMAGAPALP</sequence>
<keyword evidence="3" id="KW-0805">Transcription regulation</keyword>
<name>A0A1I7L724_9BURK</name>
<dbReference type="STRING" id="1035707.SAMN05216552_102441"/>
<dbReference type="Pfam" id="PF02954">
    <property type="entry name" value="HTH_8"/>
    <property type="match status" value="1"/>
</dbReference>
<evidence type="ECO:0000256" key="3">
    <source>
        <dbReference type="ARBA" id="ARBA00023015"/>
    </source>
</evidence>
<feature type="domain" description="Sigma-54 factor interaction" evidence="6">
    <location>
        <begin position="315"/>
        <end position="544"/>
    </location>
</feature>
<dbReference type="Pfam" id="PF25601">
    <property type="entry name" value="AAA_lid_14"/>
    <property type="match status" value="1"/>
</dbReference>
<dbReference type="SUPFAM" id="SSF46689">
    <property type="entry name" value="Homeodomain-like"/>
    <property type="match status" value="1"/>
</dbReference>
<feature type="region of interest" description="Disordered" evidence="5">
    <location>
        <begin position="282"/>
        <end position="312"/>
    </location>
</feature>
<dbReference type="GO" id="GO:0005524">
    <property type="term" value="F:ATP binding"/>
    <property type="evidence" value="ECO:0007669"/>
    <property type="project" value="UniProtKB-KW"/>
</dbReference>
<gene>
    <name evidence="7" type="ORF">SAMN05216552_102441</name>
</gene>
<dbReference type="InterPro" id="IPR029016">
    <property type="entry name" value="GAF-like_dom_sf"/>
</dbReference>
<evidence type="ECO:0000259" key="6">
    <source>
        <dbReference type="PROSITE" id="PS50045"/>
    </source>
</evidence>
<dbReference type="CDD" id="cd00009">
    <property type="entry name" value="AAA"/>
    <property type="match status" value="1"/>
</dbReference>
<dbReference type="InterPro" id="IPR025662">
    <property type="entry name" value="Sigma_54_int_dom_ATP-bd_1"/>
</dbReference>
<keyword evidence="1" id="KW-0547">Nucleotide-binding</keyword>
<dbReference type="PRINTS" id="PR01590">
    <property type="entry name" value="HTHFIS"/>
</dbReference>
<protein>
    <submittedName>
        <fullName evidence="7">Transcriptional regulator of acetoin/glycerol metabolism</fullName>
    </submittedName>
</protein>
<dbReference type="RefSeq" id="WP_229490623.1">
    <property type="nucleotide sequence ID" value="NZ_FPBO01000024.1"/>
</dbReference>
<evidence type="ECO:0000256" key="5">
    <source>
        <dbReference type="SAM" id="MobiDB-lite"/>
    </source>
</evidence>
<evidence type="ECO:0000313" key="8">
    <source>
        <dbReference type="Proteomes" id="UP000199391"/>
    </source>
</evidence>
<dbReference type="PROSITE" id="PS00676">
    <property type="entry name" value="SIGMA54_INTERACT_2"/>
    <property type="match status" value="1"/>
</dbReference>
<dbReference type="PROSITE" id="PS50045">
    <property type="entry name" value="SIGMA54_INTERACT_4"/>
    <property type="match status" value="1"/>
</dbReference>
<dbReference type="EMBL" id="FPBO01000024">
    <property type="protein sequence ID" value="SFV05602.1"/>
    <property type="molecule type" value="Genomic_DNA"/>
</dbReference>
<dbReference type="Pfam" id="PF00158">
    <property type="entry name" value="Sigma54_activat"/>
    <property type="match status" value="1"/>
</dbReference>
<reference evidence="8" key="1">
    <citation type="submission" date="2016-10" db="EMBL/GenBank/DDBJ databases">
        <authorList>
            <person name="Varghese N."/>
            <person name="Submissions S."/>
        </authorList>
    </citation>
    <scope>NUCLEOTIDE SEQUENCE [LARGE SCALE GENOMIC DNA]</scope>
    <source>
        <strain evidence="8">CGMCC 1.11014</strain>
    </source>
</reference>
<dbReference type="GO" id="GO:0043565">
    <property type="term" value="F:sequence-specific DNA binding"/>
    <property type="evidence" value="ECO:0007669"/>
    <property type="project" value="InterPro"/>
</dbReference>
<evidence type="ECO:0000256" key="1">
    <source>
        <dbReference type="ARBA" id="ARBA00022741"/>
    </source>
</evidence>
<evidence type="ECO:0000313" key="7">
    <source>
        <dbReference type="EMBL" id="SFV05602.1"/>
    </source>
</evidence>
<dbReference type="PANTHER" id="PTHR32071:SF77">
    <property type="entry name" value="TRANSCRIPTIONAL REGULATORY PROTEIN"/>
    <property type="match status" value="1"/>
</dbReference>
<organism evidence="7 8">
    <name type="scientific">Pseudoduganella namucuonensis</name>
    <dbReference type="NCBI Taxonomy" id="1035707"/>
    <lineage>
        <taxon>Bacteria</taxon>
        <taxon>Pseudomonadati</taxon>
        <taxon>Pseudomonadota</taxon>
        <taxon>Betaproteobacteria</taxon>
        <taxon>Burkholderiales</taxon>
        <taxon>Oxalobacteraceae</taxon>
        <taxon>Telluria group</taxon>
        <taxon>Pseudoduganella</taxon>
    </lineage>
</organism>
<dbReference type="InterPro" id="IPR002078">
    <property type="entry name" value="Sigma_54_int"/>
</dbReference>
<feature type="compositionally biased region" description="Low complexity" evidence="5">
    <location>
        <begin position="303"/>
        <end position="312"/>
    </location>
</feature>
<accession>A0A1I7L724</accession>
<dbReference type="SMART" id="SM00382">
    <property type="entry name" value="AAA"/>
    <property type="match status" value="1"/>
</dbReference>
<dbReference type="Proteomes" id="UP000199391">
    <property type="component" value="Unassembled WGS sequence"/>
</dbReference>
<dbReference type="Gene3D" id="1.10.8.60">
    <property type="match status" value="1"/>
</dbReference>
<dbReference type="SUPFAM" id="SSF52540">
    <property type="entry name" value="P-loop containing nucleoside triphosphate hydrolases"/>
    <property type="match status" value="1"/>
</dbReference>
<dbReference type="InterPro" id="IPR002197">
    <property type="entry name" value="HTH_Fis"/>
</dbReference>
<dbReference type="InterPro" id="IPR058031">
    <property type="entry name" value="AAA_lid_NorR"/>
</dbReference>
<dbReference type="PROSITE" id="PS00675">
    <property type="entry name" value="SIGMA54_INTERACT_1"/>
    <property type="match status" value="1"/>
</dbReference>
<dbReference type="InterPro" id="IPR009057">
    <property type="entry name" value="Homeodomain-like_sf"/>
</dbReference>
<proteinExistence type="predicted"/>
<dbReference type="GO" id="GO:0006355">
    <property type="term" value="P:regulation of DNA-templated transcription"/>
    <property type="evidence" value="ECO:0007669"/>
    <property type="project" value="InterPro"/>
</dbReference>
<dbReference type="InterPro" id="IPR003593">
    <property type="entry name" value="AAA+_ATPase"/>
</dbReference>
<feature type="compositionally biased region" description="Gly residues" evidence="5">
    <location>
        <begin position="286"/>
        <end position="302"/>
    </location>
</feature>
<keyword evidence="4" id="KW-0804">Transcription</keyword>
<dbReference type="Gene3D" id="3.30.450.40">
    <property type="match status" value="1"/>
</dbReference>
<dbReference type="InterPro" id="IPR027417">
    <property type="entry name" value="P-loop_NTPase"/>
</dbReference>
<dbReference type="SUPFAM" id="SSF55781">
    <property type="entry name" value="GAF domain-like"/>
    <property type="match status" value="1"/>
</dbReference>
<dbReference type="AlphaFoldDB" id="A0A1I7L724"/>
<keyword evidence="2" id="KW-0067">ATP-binding</keyword>
<dbReference type="FunFam" id="3.40.50.300:FF:000006">
    <property type="entry name" value="DNA-binding transcriptional regulator NtrC"/>
    <property type="match status" value="1"/>
</dbReference>
<dbReference type="Gene3D" id="3.40.50.300">
    <property type="entry name" value="P-loop containing nucleotide triphosphate hydrolases"/>
    <property type="match status" value="1"/>
</dbReference>
<dbReference type="Gene3D" id="1.10.10.60">
    <property type="entry name" value="Homeodomain-like"/>
    <property type="match status" value="1"/>
</dbReference>
<dbReference type="InterPro" id="IPR025943">
    <property type="entry name" value="Sigma_54_int_dom_ATP-bd_2"/>
</dbReference>
<keyword evidence="8" id="KW-1185">Reference proteome</keyword>